<dbReference type="CDD" id="cd07557">
    <property type="entry name" value="trimeric_dUTPase"/>
    <property type="match status" value="1"/>
</dbReference>
<dbReference type="GO" id="GO:0004170">
    <property type="term" value="F:dUTP diphosphatase activity"/>
    <property type="evidence" value="ECO:0007669"/>
    <property type="project" value="UniProtKB-EC"/>
</dbReference>
<dbReference type="Gene3D" id="2.70.40.10">
    <property type="match status" value="1"/>
</dbReference>
<dbReference type="InterPro" id="IPR029054">
    <property type="entry name" value="dUTPase-like"/>
</dbReference>
<dbReference type="InterPro" id="IPR008181">
    <property type="entry name" value="dUTPase"/>
</dbReference>
<dbReference type="Proteomes" id="UP000222295">
    <property type="component" value="Segment"/>
</dbReference>
<name>A0A1V1FGY4_9CAUD</name>
<organism evidence="6 7">
    <name type="scientific">Azobacteroides phage ProJPt-Bp1</name>
    <dbReference type="NCBI Taxonomy" id="1920526"/>
    <lineage>
        <taxon>Viruses</taxon>
        <taxon>Duplodnaviria</taxon>
        <taxon>Heunggongvirae</taxon>
        <taxon>Uroviricota</taxon>
        <taxon>Caudoviricetes</taxon>
        <taxon>Crassvirales</taxon>
        <taxon>Suoliviridae</taxon>
        <taxon>Dechshavirus</taxon>
        <taxon>Dechshavirus japanensis</taxon>
    </lineage>
</organism>
<keyword evidence="3 6" id="KW-0378">Hydrolase</keyword>
<dbReference type="RefSeq" id="YP_010088174.1">
    <property type="nucleotide sequence ID" value="NC_055706.1"/>
</dbReference>
<dbReference type="NCBIfam" id="TIGR00576">
    <property type="entry name" value="dut"/>
    <property type="match status" value="1"/>
</dbReference>
<dbReference type="Pfam" id="PF00692">
    <property type="entry name" value="dUTPase"/>
    <property type="match status" value="1"/>
</dbReference>
<evidence type="ECO:0000313" key="6">
    <source>
        <dbReference type="EMBL" id="BAX03451.1"/>
    </source>
</evidence>
<dbReference type="GeneID" id="65105608"/>
<dbReference type="InterPro" id="IPR036157">
    <property type="entry name" value="dUTPase-like_sf"/>
</dbReference>
<evidence type="ECO:0000256" key="4">
    <source>
        <dbReference type="ARBA" id="ARBA00023080"/>
    </source>
</evidence>
<dbReference type="KEGG" id="vg:65105608"/>
<keyword evidence="4" id="KW-0546">Nucleotide metabolism</keyword>
<dbReference type="GO" id="GO:0006226">
    <property type="term" value="P:dUMP biosynthetic process"/>
    <property type="evidence" value="ECO:0007669"/>
    <property type="project" value="InterPro"/>
</dbReference>
<evidence type="ECO:0000256" key="3">
    <source>
        <dbReference type="ARBA" id="ARBA00022801"/>
    </source>
</evidence>
<dbReference type="NCBIfam" id="NF001862">
    <property type="entry name" value="PRK00601.1"/>
    <property type="match status" value="1"/>
</dbReference>
<proteinExistence type="inferred from homology"/>
<dbReference type="InterPro" id="IPR033704">
    <property type="entry name" value="dUTPase_trimeric"/>
</dbReference>
<dbReference type="PANTHER" id="PTHR11241">
    <property type="entry name" value="DEOXYURIDINE 5'-TRIPHOSPHATE NUCLEOTIDOHYDROLASE"/>
    <property type="match status" value="1"/>
</dbReference>
<feature type="domain" description="dUTPase-like" evidence="5">
    <location>
        <begin position="12"/>
        <end position="145"/>
    </location>
</feature>
<dbReference type="GO" id="GO:0000287">
    <property type="term" value="F:magnesium ion binding"/>
    <property type="evidence" value="ECO:0007669"/>
    <property type="project" value="InterPro"/>
</dbReference>
<evidence type="ECO:0000259" key="5">
    <source>
        <dbReference type="Pfam" id="PF00692"/>
    </source>
</evidence>
<dbReference type="SUPFAM" id="SSF51283">
    <property type="entry name" value="dUTPase-like"/>
    <property type="match status" value="1"/>
</dbReference>
<keyword evidence="7" id="KW-1185">Reference proteome</keyword>
<dbReference type="GO" id="GO:0046081">
    <property type="term" value="P:dUTP catabolic process"/>
    <property type="evidence" value="ECO:0007669"/>
    <property type="project" value="InterPro"/>
</dbReference>
<sequence>MIINAYSTTGCMPQAQTPGAAGMDLVPILPGNKDSIRIRPLDKWTFKTGLYLAIPDGYVGFIVPRSSLACKQGVIIPNSPGVIDSDYRGEVMVTLFNTSRKDELEIKSGYRIAQLIIVKYETVEWNQTGELTETERGKGGYGSTGH</sequence>
<dbReference type="EMBL" id="AP017903">
    <property type="protein sequence ID" value="BAX03451.1"/>
    <property type="molecule type" value="Genomic_DNA"/>
</dbReference>
<protein>
    <recommendedName>
        <fullName evidence="2">dUTP diphosphatase</fullName>
        <ecNumber evidence="2">3.6.1.23</ecNumber>
    </recommendedName>
</protein>
<dbReference type="PANTHER" id="PTHR11241:SF0">
    <property type="entry name" value="DEOXYURIDINE 5'-TRIPHOSPHATE NUCLEOTIDOHYDROLASE"/>
    <property type="match status" value="1"/>
</dbReference>
<dbReference type="EC" id="3.6.1.23" evidence="2"/>
<evidence type="ECO:0000313" key="7">
    <source>
        <dbReference type="Proteomes" id="UP000222295"/>
    </source>
</evidence>
<comment type="similarity">
    <text evidence="1">Belongs to the dUTPase family.</text>
</comment>
<evidence type="ECO:0000256" key="1">
    <source>
        <dbReference type="ARBA" id="ARBA00006581"/>
    </source>
</evidence>
<accession>A0A1V1FGY4</accession>
<reference evidence="6 7" key="1">
    <citation type="journal article" date="2017" name="Microbes Environ.">
        <title>Discovery and Complete Genome Sequence of a Bacteriophage from an Obligate Intracellular Symbiont of a Cellulolytic Protist in the Termite Gut.</title>
        <authorList>
            <person name="Pramono A.K."/>
            <person name="Kuwahara H."/>
            <person name="Itoh T."/>
            <person name="Toyoda A."/>
            <person name="Yamada A."/>
            <person name="Hongoh Y."/>
        </authorList>
    </citation>
    <scope>NUCLEOTIDE SEQUENCE [LARGE SCALE GENOMIC DNA]</scope>
    <source>
        <strain evidence="6">ProJPt-Bp1</strain>
    </source>
</reference>
<evidence type="ECO:0000256" key="2">
    <source>
        <dbReference type="ARBA" id="ARBA00012379"/>
    </source>
</evidence>